<dbReference type="FunFam" id="3.90.550.10:FF:000046">
    <property type="entry name" value="Mannose-1-phosphate guanylyltransferase (GDP)"/>
    <property type="match status" value="1"/>
</dbReference>
<evidence type="ECO:0000256" key="7">
    <source>
        <dbReference type="ARBA" id="ARBA00047343"/>
    </source>
</evidence>
<feature type="domain" description="Nucleotidyl transferase" evidence="8">
    <location>
        <begin position="7"/>
        <end position="299"/>
    </location>
</feature>
<evidence type="ECO:0000256" key="4">
    <source>
        <dbReference type="ARBA" id="ARBA00022695"/>
    </source>
</evidence>
<dbReference type="Gene3D" id="3.90.550.10">
    <property type="entry name" value="Spore Coat Polysaccharide Biosynthesis Protein SpsA, Chain A"/>
    <property type="match status" value="1"/>
</dbReference>
<dbReference type="PANTHER" id="PTHR46390:SF1">
    <property type="entry name" value="MANNOSE-1-PHOSPHATE GUANYLYLTRANSFERASE"/>
    <property type="match status" value="1"/>
</dbReference>
<keyword evidence="4 10" id="KW-0548">Nucleotidyltransferase</keyword>
<dbReference type="InterPro" id="IPR049577">
    <property type="entry name" value="GMPP_N"/>
</dbReference>
<comment type="catalytic activity">
    <reaction evidence="7">
        <text>alpha-D-mannose 1-phosphate + GTP + H(+) = GDP-alpha-D-mannose + diphosphate</text>
        <dbReference type="Rhea" id="RHEA:15229"/>
        <dbReference type="ChEBI" id="CHEBI:15378"/>
        <dbReference type="ChEBI" id="CHEBI:33019"/>
        <dbReference type="ChEBI" id="CHEBI:37565"/>
        <dbReference type="ChEBI" id="CHEBI:57527"/>
        <dbReference type="ChEBI" id="CHEBI:58409"/>
        <dbReference type="EC" id="2.7.7.13"/>
    </reaction>
</comment>
<evidence type="ECO:0000256" key="2">
    <source>
        <dbReference type="ARBA" id="ARBA00012387"/>
    </source>
</evidence>
<dbReference type="GO" id="GO:0004475">
    <property type="term" value="F:mannose-1-phosphate guanylyltransferase (GTP) activity"/>
    <property type="evidence" value="ECO:0007669"/>
    <property type="project" value="UniProtKB-EC"/>
</dbReference>
<dbReference type="EC" id="2.7.7.13" evidence="2"/>
<dbReference type="InterPro" id="IPR051161">
    <property type="entry name" value="Mannose-6P_isomerase_type2"/>
</dbReference>
<dbReference type="GO" id="GO:0005525">
    <property type="term" value="F:GTP binding"/>
    <property type="evidence" value="ECO:0007669"/>
    <property type="project" value="UniProtKB-KW"/>
</dbReference>
<accession>A0A9X1QXA9</accession>
<keyword evidence="3" id="KW-0808">Transferase</keyword>
<gene>
    <name evidence="10" type="ORF">K8344_00360</name>
</gene>
<keyword evidence="6" id="KW-0342">GTP-binding</keyword>
<name>A0A9X1QXA9_9FLAO</name>
<feature type="domain" description="MannoseP isomerase/GMP-like beta-helix" evidence="9">
    <location>
        <begin position="318"/>
        <end position="362"/>
    </location>
</feature>
<dbReference type="SUPFAM" id="SSF53448">
    <property type="entry name" value="Nucleotide-diphospho-sugar transferases"/>
    <property type="match status" value="1"/>
</dbReference>
<dbReference type="CDD" id="cd02509">
    <property type="entry name" value="GDP-M1P_Guanylyltransferase"/>
    <property type="match status" value="1"/>
</dbReference>
<evidence type="ECO:0000256" key="6">
    <source>
        <dbReference type="ARBA" id="ARBA00023134"/>
    </source>
</evidence>
<keyword evidence="11" id="KW-1185">Reference proteome</keyword>
<evidence type="ECO:0000256" key="1">
    <source>
        <dbReference type="ARBA" id="ARBA00006115"/>
    </source>
</evidence>
<dbReference type="GO" id="GO:0009298">
    <property type="term" value="P:GDP-mannose biosynthetic process"/>
    <property type="evidence" value="ECO:0007669"/>
    <property type="project" value="TreeGrafter"/>
</dbReference>
<dbReference type="PANTHER" id="PTHR46390">
    <property type="entry name" value="MANNOSE-1-PHOSPHATE GUANYLYLTRANSFERASE"/>
    <property type="match status" value="1"/>
</dbReference>
<dbReference type="Proteomes" id="UP001139462">
    <property type="component" value="Unassembled WGS sequence"/>
</dbReference>
<protein>
    <recommendedName>
        <fullName evidence="2">mannose-1-phosphate guanylyltransferase</fullName>
        <ecNumber evidence="2">2.7.7.13</ecNumber>
    </recommendedName>
</protein>
<dbReference type="RefSeq" id="WP_237606277.1">
    <property type="nucleotide sequence ID" value="NZ_JAIRBB010000001.1"/>
</dbReference>
<evidence type="ECO:0000259" key="9">
    <source>
        <dbReference type="Pfam" id="PF22640"/>
    </source>
</evidence>
<sequence length="373" mass="42451">MNKNYYAVIMAGGIGSRFWPVSTQEFPKQFHDMLGTGETLLQKTFSRLNKIIPSENIYILTNERYLEITLEQLPKISEKQIVLEPAMRNTAPCILLSALKIKKENPNALMLVAPSDHWIEDELAFSNDVQECFEAAEKDDILLTLGIKPTFPNTGFGYIESDREPALSKAEKHANQEVANKNIAKVKQFREKPDYETAKKFIAAGNFNWNAGIFIWSAKSIVSSFEQYLGEMYTLFAKGNEFLNTAKEKTFIEENYSAAENISIDYGILEKANNVYVKKATFDWNDLGTWGALHDKLEKDNFNNSVVNADTLIENSKNNMIFTSSKKLVVLDGIEDYIVVDKEDVLLVFPKDKEQDIKDLLKDVSNKFGKKYL</sequence>
<comment type="similarity">
    <text evidence="1">Belongs to the mannose-6-phosphate isomerase type 2 family.</text>
</comment>
<proteinExistence type="inferred from homology"/>
<dbReference type="InterPro" id="IPR054566">
    <property type="entry name" value="ManC/GMP-like_b-helix"/>
</dbReference>
<reference evidence="10" key="1">
    <citation type="submission" date="2021-09" db="EMBL/GenBank/DDBJ databases">
        <title>Genome of Aequorivita sp. strain F64183.</title>
        <authorList>
            <person name="Wang Y."/>
        </authorList>
    </citation>
    <scope>NUCLEOTIDE SEQUENCE</scope>
    <source>
        <strain evidence="10">F64183</strain>
    </source>
</reference>
<dbReference type="Pfam" id="PF00483">
    <property type="entry name" value="NTP_transferase"/>
    <property type="match status" value="1"/>
</dbReference>
<dbReference type="InterPro" id="IPR005835">
    <property type="entry name" value="NTP_transferase_dom"/>
</dbReference>
<evidence type="ECO:0000313" key="11">
    <source>
        <dbReference type="Proteomes" id="UP001139462"/>
    </source>
</evidence>
<dbReference type="AlphaFoldDB" id="A0A9X1QXA9"/>
<evidence type="ECO:0000259" key="8">
    <source>
        <dbReference type="Pfam" id="PF00483"/>
    </source>
</evidence>
<comment type="caution">
    <text evidence="10">The sequence shown here is derived from an EMBL/GenBank/DDBJ whole genome shotgun (WGS) entry which is preliminary data.</text>
</comment>
<dbReference type="EMBL" id="JAIRBB010000001">
    <property type="protein sequence ID" value="MCG2429558.1"/>
    <property type="molecule type" value="Genomic_DNA"/>
</dbReference>
<evidence type="ECO:0000256" key="3">
    <source>
        <dbReference type="ARBA" id="ARBA00022679"/>
    </source>
</evidence>
<dbReference type="Pfam" id="PF22640">
    <property type="entry name" value="ManC_GMP_beta-helix"/>
    <property type="match status" value="1"/>
</dbReference>
<organism evidence="10 11">
    <name type="scientific">Aequorivita xiaoshiensis</name>
    <dbReference type="NCBI Taxonomy" id="2874476"/>
    <lineage>
        <taxon>Bacteria</taxon>
        <taxon>Pseudomonadati</taxon>
        <taxon>Bacteroidota</taxon>
        <taxon>Flavobacteriia</taxon>
        <taxon>Flavobacteriales</taxon>
        <taxon>Flavobacteriaceae</taxon>
        <taxon>Aequorivita</taxon>
    </lineage>
</organism>
<dbReference type="SUPFAM" id="SSF159283">
    <property type="entry name" value="Guanosine diphospho-D-mannose pyrophosphorylase/mannose-6-phosphate isomerase linker domain"/>
    <property type="match status" value="1"/>
</dbReference>
<evidence type="ECO:0000313" key="10">
    <source>
        <dbReference type="EMBL" id="MCG2429558.1"/>
    </source>
</evidence>
<keyword evidence="5" id="KW-0547">Nucleotide-binding</keyword>
<evidence type="ECO:0000256" key="5">
    <source>
        <dbReference type="ARBA" id="ARBA00022741"/>
    </source>
</evidence>
<dbReference type="InterPro" id="IPR029044">
    <property type="entry name" value="Nucleotide-diphossugar_trans"/>
</dbReference>